<dbReference type="Proteomes" id="UP001209854">
    <property type="component" value="Unassembled WGS sequence"/>
</dbReference>
<feature type="transmembrane region" description="Helical" evidence="7">
    <location>
        <begin position="49"/>
        <end position="69"/>
    </location>
</feature>
<evidence type="ECO:0000256" key="1">
    <source>
        <dbReference type="ARBA" id="ARBA00004651"/>
    </source>
</evidence>
<evidence type="ECO:0000256" key="6">
    <source>
        <dbReference type="ARBA" id="ARBA00023136"/>
    </source>
</evidence>
<evidence type="ECO:0000256" key="4">
    <source>
        <dbReference type="ARBA" id="ARBA00022692"/>
    </source>
</evidence>
<feature type="transmembrane region" description="Helical" evidence="7">
    <location>
        <begin position="20"/>
        <end position="42"/>
    </location>
</feature>
<evidence type="ECO:0000256" key="5">
    <source>
        <dbReference type="ARBA" id="ARBA00022989"/>
    </source>
</evidence>
<comment type="similarity">
    <text evidence="2 7">Belongs to the DedA family.</text>
</comment>
<evidence type="ECO:0000256" key="7">
    <source>
        <dbReference type="RuleBase" id="RU367016"/>
    </source>
</evidence>
<keyword evidence="6 7" id="KW-0472">Membrane</keyword>
<dbReference type="EMBL" id="JAPFCC010000001">
    <property type="protein sequence ID" value="MCW7554449.1"/>
    <property type="molecule type" value="Genomic_DNA"/>
</dbReference>
<dbReference type="Pfam" id="PF09335">
    <property type="entry name" value="VTT_dom"/>
    <property type="match status" value="1"/>
</dbReference>
<evidence type="ECO:0000313" key="9">
    <source>
        <dbReference type="EMBL" id="MCW7554449.1"/>
    </source>
</evidence>
<feature type="transmembrane region" description="Helical" evidence="7">
    <location>
        <begin position="75"/>
        <end position="94"/>
    </location>
</feature>
<accession>A0ABT3MYJ1</accession>
<dbReference type="PANTHER" id="PTHR30353:SF15">
    <property type="entry name" value="INNER MEMBRANE PROTEIN YABI"/>
    <property type="match status" value="1"/>
</dbReference>
<keyword evidence="4 7" id="KW-0812">Transmembrane</keyword>
<dbReference type="PANTHER" id="PTHR30353">
    <property type="entry name" value="INNER MEMBRANE PROTEIN DEDA-RELATED"/>
    <property type="match status" value="1"/>
</dbReference>
<sequence>MLLDTTNKIRITMELSYFDSIYAWLEVHHLWLGPVIGVAAFLETLVAVGLLLPGVAILFALGALAGNGLLDIVSVYLWAFLGAALGDAVSYQLGYHYHNRVRGWWPFYKHTDWLDKGERFIRRFGVMSIAFGRFVGPVRPVVPVVAGMLNMPPRQFYIANLMSSVPWAVVYMTPGFLAGAAVELDEIKQIPQWGWWLMGAACLLIVMIIWIVKTLREKR</sequence>
<evidence type="ECO:0000259" key="8">
    <source>
        <dbReference type="Pfam" id="PF09335"/>
    </source>
</evidence>
<comment type="subcellular location">
    <subcellularLocation>
        <location evidence="1 7">Cell membrane</location>
        <topology evidence="1 7">Multi-pass membrane protein</topology>
    </subcellularLocation>
</comment>
<feature type="transmembrane region" description="Helical" evidence="7">
    <location>
        <begin position="193"/>
        <end position="212"/>
    </location>
</feature>
<proteinExistence type="inferred from homology"/>
<keyword evidence="10" id="KW-1185">Reference proteome</keyword>
<feature type="transmembrane region" description="Helical" evidence="7">
    <location>
        <begin position="157"/>
        <end position="181"/>
    </location>
</feature>
<evidence type="ECO:0000256" key="2">
    <source>
        <dbReference type="ARBA" id="ARBA00010792"/>
    </source>
</evidence>
<name>A0ABT3MYJ1_9GAMM</name>
<protein>
    <submittedName>
        <fullName evidence="9">DedA family protein</fullName>
    </submittedName>
</protein>
<evidence type="ECO:0000313" key="10">
    <source>
        <dbReference type="Proteomes" id="UP001209854"/>
    </source>
</evidence>
<organism evidence="9 10">
    <name type="scientific">Endozoicomonas gorgoniicola</name>
    <dbReference type="NCBI Taxonomy" id="1234144"/>
    <lineage>
        <taxon>Bacteria</taxon>
        <taxon>Pseudomonadati</taxon>
        <taxon>Pseudomonadota</taxon>
        <taxon>Gammaproteobacteria</taxon>
        <taxon>Oceanospirillales</taxon>
        <taxon>Endozoicomonadaceae</taxon>
        <taxon>Endozoicomonas</taxon>
    </lineage>
</organism>
<dbReference type="InterPro" id="IPR032816">
    <property type="entry name" value="VTT_dom"/>
</dbReference>
<reference evidence="9 10" key="1">
    <citation type="submission" date="2022-10" db="EMBL/GenBank/DDBJ databases">
        <title>High-quality genome sequences of two octocoral-associated bacteria, Endozoicomonas euniceicola EF212 and Endozoicomonas gorgoniicola PS125.</title>
        <authorList>
            <person name="Chiou Y.-J."/>
            <person name="Chen Y.-H."/>
        </authorList>
    </citation>
    <scope>NUCLEOTIDE SEQUENCE [LARGE SCALE GENOMIC DNA]</scope>
    <source>
        <strain evidence="9 10">PS125</strain>
    </source>
</reference>
<evidence type="ECO:0000256" key="3">
    <source>
        <dbReference type="ARBA" id="ARBA00022475"/>
    </source>
</evidence>
<keyword evidence="5 7" id="KW-1133">Transmembrane helix</keyword>
<feature type="domain" description="VTT" evidence="8">
    <location>
        <begin position="52"/>
        <end position="175"/>
    </location>
</feature>
<gene>
    <name evidence="9" type="ORF">NX722_17835</name>
</gene>
<dbReference type="RefSeq" id="WP_262564204.1">
    <property type="nucleotide sequence ID" value="NZ_JAPFCC010000001.1"/>
</dbReference>
<keyword evidence="3 7" id="KW-1003">Cell membrane</keyword>
<comment type="caution">
    <text evidence="9">The sequence shown here is derived from an EMBL/GenBank/DDBJ whole genome shotgun (WGS) entry which is preliminary data.</text>
</comment>
<dbReference type="InterPro" id="IPR032818">
    <property type="entry name" value="DedA-like"/>
</dbReference>